<feature type="compositionally biased region" description="Acidic residues" evidence="9">
    <location>
        <begin position="1130"/>
        <end position="1140"/>
    </location>
</feature>
<evidence type="ECO:0000313" key="13">
    <source>
        <dbReference type="Ensembl" id="ENSOANP00000046817.1"/>
    </source>
</evidence>
<evidence type="ECO:0000256" key="6">
    <source>
        <dbReference type="ARBA" id="ARBA00023054"/>
    </source>
</evidence>
<dbReference type="Pfam" id="PF05781">
    <property type="entry name" value="MRVI1"/>
    <property type="match status" value="1"/>
</dbReference>
<feature type="region of interest" description="Disordered" evidence="9">
    <location>
        <begin position="625"/>
        <end position="676"/>
    </location>
</feature>
<feature type="compositionally biased region" description="Basic and acidic residues" evidence="9">
    <location>
        <begin position="1141"/>
        <end position="1152"/>
    </location>
</feature>
<evidence type="ECO:0000256" key="7">
    <source>
        <dbReference type="ARBA" id="ARBA00023136"/>
    </source>
</evidence>
<feature type="coiled-coil region" evidence="8">
    <location>
        <begin position="370"/>
        <end position="502"/>
    </location>
</feature>
<reference evidence="13" key="3">
    <citation type="submission" date="2025-09" db="UniProtKB">
        <authorList>
            <consortium name="Ensembl"/>
        </authorList>
    </citation>
    <scope>IDENTIFICATION</scope>
    <source>
        <strain evidence="13">Glennie</strain>
    </source>
</reference>
<evidence type="ECO:0008006" key="15">
    <source>
        <dbReference type="Google" id="ProtNLM"/>
    </source>
</evidence>
<dbReference type="Proteomes" id="UP000002279">
    <property type="component" value="Chromosome 2"/>
</dbReference>
<feature type="region of interest" description="Disordered" evidence="9">
    <location>
        <begin position="1120"/>
        <end position="1152"/>
    </location>
</feature>
<sequence>MGPAEDAGNKRHNPVESICRKLQMIQRMNPPSSVVTLPTKAPSESTGHRRGENAKDNLEATLRAPTVKSQLAANFSSPDGGDGLFLRPGTMSPSPTWMPGLRSPEKRAGLFRPRRSEGGLQPRRAFCWNQSSLTPRVRRERPYVPSARRLFSDSPPESDLLTSTPDSRASRDQRRNLSALQSSVVKRLSLGGGGNGGFFYGWKQETDDEDDDCDDPGEAMCVSNVCEEELLLNIFYACDPEQKGKVAVTVIIDYLRLTTSRPTEDSGLEELQNMLDPDKEDIIVDLDTYYTIMKRWIEDCRSKWGEEGCQPTLGESSVFKTQESLKAGQRTSSKTNATVRSFEALGGDPSKCDLETSDLITCVADLQFNKQKLQEENGKFKLALEAMEEANHKLGEDCEQLRNQMKSFFSSAQQSLTRTKLLKEELEELKTDMNVAEQQKTKIVAQNKQLEKENRALVLKIQLLQEESIGSARDIETLEEKISELTKAAADHQVQLREYENSVLDRDQRLREKELKIEELKSINMEYATVIQNLRGEKTKLAEEIEQMQQEILSRGINFPMGSSLGGRGGETSLHRELVLAQRVEIHEQEQKPSPQDLLLNFLEKHEDSLQDMLFSKAGILRRTRQQEPGVATELQGETANRAEARSRQGSLHRRGSANRQLVQENDEDGAVLPDGKEPVCLQPKLEEAISAQAINTTLSSARRISQLKTRGQKNAWSPDPLELMPGGQKADLPLGSGPADTLCGTLESSPDRECSADQLTLQPLKRIVLGHHLWGAPRIPDSDSDVLTLTVAPGDLDSQPPEEEERTSPPSHSPTENRDRANENTPLPPSPAEDQTALNVETKTEMKAAEEKKEKASTAEETATSPATVTHGKSVDFRQSDNPSPNDKEVEAEFLRLSLGFKCDRFTLEKRVKVEERSRDLAEENLKKEITNCLQLLQSLIPLCEDDNQAQEIIKKLEKSLNFLSQYTARVSGKAEMLGAINQESRVSKAVEVMIQHVENLKRMYAKEHAELEELKQLLIRNERSFGALEDDDDCQTKKRSASLNSKPASLRRVSIATLPRNIGNTGAGLGLAQLPLMSGLEKNERFNRRSSSWRMLGSKPRDSRPSLQRFISSYDWGDSEGEKCQLKDEEDSEPAAEEAAEKTRKLSAAEKGRNPAVSSVYHAVCEWAVDLKTSLHKANKTLWISVAFIVLFAAFMSFLTGRFFQRLVDAAPEENGCPWPPLQRGLWPYVGVRHRDPPPV</sequence>
<dbReference type="GeneTree" id="ENSGT00530000063722"/>
<keyword evidence="6 8" id="KW-0175">Coiled coil</keyword>
<dbReference type="PANTHER" id="PTHR15352">
    <property type="entry name" value="LYMPHOID-RESTRICTED MEMBRANE PROTEIN, JAW1"/>
    <property type="match status" value="1"/>
</dbReference>
<feature type="domain" description="Protein KASH5 EF-hand-like" evidence="11">
    <location>
        <begin position="235"/>
        <end position="297"/>
    </location>
</feature>
<feature type="region of interest" description="Disordered" evidence="9">
    <location>
        <begin position="139"/>
        <end position="176"/>
    </location>
</feature>
<feature type="compositionally biased region" description="Basic and acidic residues" evidence="9">
    <location>
        <begin position="843"/>
        <end position="859"/>
    </location>
</feature>
<dbReference type="PANTHER" id="PTHR15352:SF3">
    <property type="entry name" value="INOSITOL 1,4,5-TRIPHOSPHATE RECEPTOR ASSOCIATED 2"/>
    <property type="match status" value="1"/>
</dbReference>
<evidence type="ECO:0000256" key="8">
    <source>
        <dbReference type="SAM" id="Coils"/>
    </source>
</evidence>
<dbReference type="GO" id="GO:0005789">
    <property type="term" value="C:endoplasmic reticulum membrane"/>
    <property type="evidence" value="ECO:0000318"/>
    <property type="project" value="GO_Central"/>
</dbReference>
<dbReference type="CTD" id="4033"/>
<comment type="subcellular location">
    <subcellularLocation>
        <location evidence="2">Cytoplasm</location>
    </subcellularLocation>
    <subcellularLocation>
        <location evidence="1">Membrane</location>
        <topology evidence="1">Single-pass membrane protein</topology>
    </subcellularLocation>
</comment>
<evidence type="ECO:0000256" key="4">
    <source>
        <dbReference type="ARBA" id="ARBA00022692"/>
    </source>
</evidence>
<proteinExistence type="predicted"/>
<organism evidence="13 14">
    <name type="scientific">Ornithorhynchus anatinus</name>
    <name type="common">Duckbill platypus</name>
    <dbReference type="NCBI Taxonomy" id="9258"/>
    <lineage>
        <taxon>Eukaryota</taxon>
        <taxon>Metazoa</taxon>
        <taxon>Chordata</taxon>
        <taxon>Craniata</taxon>
        <taxon>Vertebrata</taxon>
        <taxon>Euteleostomi</taxon>
        <taxon>Mammalia</taxon>
        <taxon>Monotremata</taxon>
        <taxon>Ornithorhynchidae</taxon>
        <taxon>Ornithorhynchus</taxon>
    </lineage>
</organism>
<reference evidence="13 14" key="1">
    <citation type="journal article" date="2008" name="Nature">
        <title>Genome analysis of the platypus reveals unique signatures of evolution.</title>
        <authorList>
            <person name="Warren W.C."/>
            <person name="Hillier L.W."/>
            <person name="Marshall Graves J.A."/>
            <person name="Birney E."/>
            <person name="Ponting C.P."/>
            <person name="Grutzner F."/>
            <person name="Belov K."/>
            <person name="Miller W."/>
            <person name="Clarke L."/>
            <person name="Chinwalla A.T."/>
            <person name="Yang S.P."/>
            <person name="Heger A."/>
            <person name="Locke D.P."/>
            <person name="Miethke P."/>
            <person name="Waters P.D."/>
            <person name="Veyrunes F."/>
            <person name="Fulton L."/>
            <person name="Fulton B."/>
            <person name="Graves T."/>
            <person name="Wallis J."/>
            <person name="Puente X.S."/>
            <person name="Lopez-Otin C."/>
            <person name="Ordonez G.R."/>
            <person name="Eichler E.E."/>
            <person name="Chen L."/>
            <person name="Cheng Z."/>
            <person name="Deakin J.E."/>
            <person name="Alsop A."/>
            <person name="Thompson K."/>
            <person name="Kirby P."/>
            <person name="Papenfuss A.T."/>
            <person name="Wakefield M.J."/>
            <person name="Olender T."/>
            <person name="Lancet D."/>
            <person name="Huttley G.A."/>
            <person name="Smit A.F."/>
            <person name="Pask A."/>
            <person name="Temple-Smith P."/>
            <person name="Batzer M.A."/>
            <person name="Walker J.A."/>
            <person name="Konkel M.K."/>
            <person name="Harris R.S."/>
            <person name="Whittington C.M."/>
            <person name="Wong E.S."/>
            <person name="Gemmell N.J."/>
            <person name="Buschiazzo E."/>
            <person name="Vargas Jentzsch I.M."/>
            <person name="Merkel A."/>
            <person name="Schmitz J."/>
            <person name="Zemann A."/>
            <person name="Churakov G."/>
            <person name="Kriegs J.O."/>
            <person name="Brosius J."/>
            <person name="Murchison E.P."/>
            <person name="Sachidanandam R."/>
            <person name="Smith C."/>
            <person name="Hannon G.J."/>
            <person name="Tsend-Ayush E."/>
            <person name="McMillan D."/>
            <person name="Attenborough R."/>
            <person name="Rens W."/>
            <person name="Ferguson-Smith M."/>
            <person name="Lefevre C.M."/>
            <person name="Sharp J.A."/>
            <person name="Nicholas K.R."/>
            <person name="Ray D.A."/>
            <person name="Kube M."/>
            <person name="Reinhardt R."/>
            <person name="Pringle T.H."/>
            <person name="Taylor J."/>
            <person name="Jones R.C."/>
            <person name="Nixon B."/>
            <person name="Dacheux J.L."/>
            <person name="Niwa H."/>
            <person name="Sekita Y."/>
            <person name="Huang X."/>
            <person name="Stark A."/>
            <person name="Kheradpour P."/>
            <person name="Kellis M."/>
            <person name="Flicek P."/>
            <person name="Chen Y."/>
            <person name="Webber C."/>
            <person name="Hardison R."/>
            <person name="Nelson J."/>
            <person name="Hallsworth-Pepin K."/>
            <person name="Delehaunty K."/>
            <person name="Markovic C."/>
            <person name="Minx P."/>
            <person name="Feng Y."/>
            <person name="Kremitzki C."/>
            <person name="Mitreva M."/>
            <person name="Glasscock J."/>
            <person name="Wylie T."/>
            <person name="Wohldmann P."/>
            <person name="Thiru P."/>
            <person name="Nhan M.N."/>
            <person name="Pohl C.S."/>
            <person name="Smith S.M."/>
            <person name="Hou S."/>
            <person name="Nefedov M."/>
            <person name="de Jong P.J."/>
            <person name="Renfree M.B."/>
            <person name="Mardis E.R."/>
            <person name="Wilson R.K."/>
        </authorList>
    </citation>
    <scope>NUCLEOTIDE SEQUENCE [LARGE SCALE GENOMIC DNA]</scope>
    <source>
        <strain evidence="13 14">Glennie</strain>
    </source>
</reference>
<dbReference type="OMA" id="EWMAYCG"/>
<name>A0A6I8P188_ORNAN</name>
<gene>
    <name evidence="13" type="primary">IRAG2</name>
</gene>
<dbReference type="AlphaFoldDB" id="A0A6I8P188"/>
<dbReference type="InterPro" id="IPR028168">
    <property type="entry name" value="KASH5_CC"/>
</dbReference>
<dbReference type="RefSeq" id="XP_028913166.1">
    <property type="nucleotide sequence ID" value="XM_029057333.2"/>
</dbReference>
<dbReference type="Ensembl" id="ENSOANT00000051313.1">
    <property type="protein sequence ID" value="ENSOANP00000046817.1"/>
    <property type="gene ID" value="ENSOANG00000038600.1"/>
</dbReference>
<reference evidence="13" key="2">
    <citation type="submission" date="2025-08" db="UniProtKB">
        <authorList>
            <consortium name="Ensembl"/>
        </authorList>
    </citation>
    <scope>IDENTIFICATION</scope>
    <source>
        <strain evidence="13">Glennie</strain>
    </source>
</reference>
<feature type="region of interest" description="Disordered" evidence="9">
    <location>
        <begin position="778"/>
        <end position="888"/>
    </location>
</feature>
<evidence type="ECO:0000256" key="9">
    <source>
        <dbReference type="SAM" id="MobiDB-lite"/>
    </source>
</evidence>
<dbReference type="InterPro" id="IPR008677">
    <property type="entry name" value="MRVI1"/>
</dbReference>
<keyword evidence="7 10" id="KW-0472">Membrane</keyword>
<evidence type="ECO:0000259" key="11">
    <source>
        <dbReference type="Pfam" id="PF14658"/>
    </source>
</evidence>
<dbReference type="Pfam" id="PF14658">
    <property type="entry name" value="EF-hand_9"/>
    <property type="match status" value="1"/>
</dbReference>
<accession>A0A6I8P188</accession>
<dbReference type="InterPro" id="IPR039508">
    <property type="entry name" value="KASH5_EF-hand-like_dom"/>
</dbReference>
<keyword evidence="3" id="KW-0963">Cytoplasm</keyword>
<dbReference type="Bgee" id="ENSOANG00000038600">
    <property type="expression patterns" value="Expressed in ovary and 5 other cell types or tissues"/>
</dbReference>
<protein>
    <recommendedName>
        <fullName evidence="15">Lymphoid-restricted membrane protein</fullName>
    </recommendedName>
</protein>
<dbReference type="InParanoid" id="A0A6I8P188"/>
<evidence type="ECO:0000256" key="3">
    <source>
        <dbReference type="ARBA" id="ARBA00022490"/>
    </source>
</evidence>
<keyword evidence="4 10" id="KW-0812">Transmembrane</keyword>
<evidence type="ECO:0000256" key="2">
    <source>
        <dbReference type="ARBA" id="ARBA00004496"/>
    </source>
</evidence>
<evidence type="ECO:0000259" key="12">
    <source>
        <dbReference type="Pfam" id="PF14662"/>
    </source>
</evidence>
<feature type="region of interest" description="Disordered" evidence="9">
    <location>
        <begin position="29"/>
        <end position="54"/>
    </location>
</feature>
<keyword evidence="14" id="KW-1185">Reference proteome</keyword>
<dbReference type="Pfam" id="PF14662">
    <property type="entry name" value="KASH_CCD"/>
    <property type="match status" value="1"/>
</dbReference>
<dbReference type="GeneID" id="100074943"/>
<feature type="region of interest" description="Disordered" evidence="9">
    <location>
        <begin position="72"/>
        <end position="104"/>
    </location>
</feature>
<evidence type="ECO:0000256" key="1">
    <source>
        <dbReference type="ARBA" id="ARBA00004167"/>
    </source>
</evidence>
<keyword evidence="5 10" id="KW-1133">Transmembrane helix</keyword>
<feature type="transmembrane region" description="Helical" evidence="10">
    <location>
        <begin position="1184"/>
        <end position="1201"/>
    </location>
</feature>
<evidence type="ECO:0000256" key="5">
    <source>
        <dbReference type="ARBA" id="ARBA00022989"/>
    </source>
</evidence>
<evidence type="ECO:0000313" key="14">
    <source>
        <dbReference type="Proteomes" id="UP000002279"/>
    </source>
</evidence>
<evidence type="ECO:0000256" key="10">
    <source>
        <dbReference type="SAM" id="Phobius"/>
    </source>
</evidence>
<feature type="domain" description="KASH5-like coiled-coil" evidence="12">
    <location>
        <begin position="355"/>
        <end position="548"/>
    </location>
</feature>